<dbReference type="GO" id="GO:0016787">
    <property type="term" value="F:hydrolase activity"/>
    <property type="evidence" value="ECO:0007669"/>
    <property type="project" value="InterPro"/>
</dbReference>
<keyword evidence="2" id="KW-0540">Nuclease</keyword>
<dbReference type="InterPro" id="IPR027417">
    <property type="entry name" value="P-loop_NTPase"/>
</dbReference>
<reference evidence="2" key="1">
    <citation type="submission" date="2006-03" db="EMBL/GenBank/DDBJ databases">
        <authorList>
            <person name="Bowman J."/>
            <person name="Ferriera S."/>
            <person name="Johnson J."/>
            <person name="Kravitz S."/>
            <person name="Halpern A."/>
            <person name="Remington K."/>
            <person name="Beeson K."/>
            <person name="Tran B."/>
            <person name="Rogers Y.-H."/>
            <person name="Friedman R."/>
            <person name="Venter J.C."/>
        </authorList>
    </citation>
    <scope>NUCLEOTIDE SEQUENCE [LARGE SCALE GENOMIC DNA]</scope>
    <source>
        <strain evidence="2">ATCC 700755</strain>
    </source>
</reference>
<dbReference type="HOGENOM" id="CLU_016957_0_0_10"/>
<dbReference type="GO" id="GO:0005829">
    <property type="term" value="C:cytosol"/>
    <property type="evidence" value="ECO:0007669"/>
    <property type="project" value="TreeGrafter"/>
</dbReference>
<evidence type="ECO:0000313" key="2">
    <source>
        <dbReference type="EMBL" id="AFU69154.1"/>
    </source>
</evidence>
<dbReference type="PROSITE" id="PS51192">
    <property type="entry name" value="HELICASE_ATP_BIND_1"/>
    <property type="match status" value="1"/>
</dbReference>
<dbReference type="InterPro" id="IPR050742">
    <property type="entry name" value="Helicase_Restrict-Modif_Enz"/>
</dbReference>
<keyword evidence="2" id="KW-0378">Hydrolase</keyword>
<organism evidence="2 3">
    <name type="scientific">Psychroflexus torquis (strain ATCC 700755 / CIP 106069 / ACAM 623)</name>
    <dbReference type="NCBI Taxonomy" id="313595"/>
    <lineage>
        <taxon>Bacteria</taxon>
        <taxon>Pseudomonadati</taxon>
        <taxon>Bacteroidota</taxon>
        <taxon>Flavobacteriia</taxon>
        <taxon>Flavobacteriales</taxon>
        <taxon>Flavobacteriaceae</taxon>
        <taxon>Psychroflexus</taxon>
    </lineage>
</organism>
<dbReference type="AlphaFoldDB" id="K4IFJ1"/>
<dbReference type="PANTHER" id="PTHR47396:SF1">
    <property type="entry name" value="ATP-DEPENDENT HELICASE IRC3-RELATED"/>
    <property type="match status" value="1"/>
</dbReference>
<accession>K4IFJ1</accession>
<dbReference type="Pfam" id="PF04851">
    <property type="entry name" value="ResIII"/>
    <property type="match status" value="1"/>
</dbReference>
<dbReference type="KEGG" id="ptq:P700755_002377"/>
<evidence type="ECO:0000259" key="1">
    <source>
        <dbReference type="PROSITE" id="PS51192"/>
    </source>
</evidence>
<dbReference type="GO" id="GO:0003677">
    <property type="term" value="F:DNA binding"/>
    <property type="evidence" value="ECO:0007669"/>
    <property type="project" value="InterPro"/>
</dbReference>
<dbReference type="eggNOG" id="COG3421">
    <property type="taxonomic scope" value="Bacteria"/>
</dbReference>
<name>K4IFJ1_PSYTT</name>
<keyword evidence="2" id="KW-0255">Endonuclease</keyword>
<keyword evidence="3" id="KW-1185">Reference proteome</keyword>
<dbReference type="SMART" id="SM00487">
    <property type="entry name" value="DEXDc"/>
    <property type="match status" value="1"/>
</dbReference>
<gene>
    <name evidence="2" type="ordered locus">P700755_002377</name>
</gene>
<protein>
    <submittedName>
        <fullName evidence="2">Type III restriction-modification system DNA endonuclease subunit</fullName>
    </submittedName>
</protein>
<dbReference type="InterPro" id="IPR006935">
    <property type="entry name" value="Helicase/UvrB_N"/>
</dbReference>
<dbReference type="GO" id="GO:0004519">
    <property type="term" value="F:endonuclease activity"/>
    <property type="evidence" value="ECO:0007669"/>
    <property type="project" value="UniProtKB-KW"/>
</dbReference>
<dbReference type="Gene3D" id="3.40.50.300">
    <property type="entry name" value="P-loop containing nucleotide triphosphate hydrolases"/>
    <property type="match status" value="2"/>
</dbReference>
<dbReference type="RefSeq" id="WP_015024726.1">
    <property type="nucleotide sequence ID" value="NC_018721.1"/>
</dbReference>
<dbReference type="OrthoDB" id="9804145at2"/>
<dbReference type="SUPFAM" id="SSF52540">
    <property type="entry name" value="P-loop containing nucleoside triphosphate hydrolases"/>
    <property type="match status" value="2"/>
</dbReference>
<feature type="domain" description="Helicase ATP-binding" evidence="1">
    <location>
        <begin position="61"/>
        <end position="255"/>
    </location>
</feature>
<sequence length="874" mass="101671">MSDLFRPTQSVQRLDKRIATKIEDGDIDIQISATVKNNLKFAPRPYQEEAFTAFNYYMNNPKLRAKPTQVLFHMATGSGKTLVMAGAILELYKQGYRNFIFFVNTDTIIRKTKENFLNPKSSKYLFKEQINIDGVNVNITSVDNFESTNTEDINILFSTIQGLHSKLNAPRENCITFDDFADKETVLISDEAHHINALTKKKHSAGEKDNITSWEHTVERILSASPNNIMMEFTATLELSHPAVASKYANKLLYNYPLAKFREDGYSKEVQTNQVDYEPIQRAIVAVLISQYKKKIFASNGIIAKPVILFKSKTTKDSAIMEKAFLDEIRNMSVVKLEKLIQLDNEILDKAIAYFRCLDISSQGLIDEIREDFSEDKIISVNSKNDSNDKQIVINNLEDKENEYRAVFAVDKLNEGWDVLNLYDIVRLYDTRDASGNKPGKTTVAEAQLIGRGARYYPFKLEEHHEIDKRKYDNDLDNVLRNCETLHYHCSHNPKYIQELNSALRQIGLFPEEKIEVDLILKDEFKETSLYKNGFIFLNKKVKNSPKTLLEYQEPDIIKKHTYALRTNRSASTTILDNTSVKRNKVQANFMNKHSFHNWNTTLIHKGLSKIPFYQFANIRKYFPSVKSMEYFITNDKYLGGIVVEVTGLQKDTKVLSSNQKLDIVIAIATKIANEISTMFGDYRGTKSFYREPIRKYFKDKKLSFSVNTNTTAETGKPTMRNDIDQKYFIDLNNADWYAYNENYGSSEEKFLVKYFHNNLDELKEKFKDIYLLRNERFFKLFRFSDGKATEPDFVVFMNDKFSDKEVIYQLFIEPKGDHLLMQDEWKEQFLIGIEAENVIELYQNQEYRLIGMPFYNKVHRENVFETKLNEINK</sequence>
<reference evidence="2" key="2">
    <citation type="submission" date="2012-09" db="EMBL/GenBank/DDBJ databases">
        <title>The complete sequence of Psychroflexus torquis an extreme psychrophile from sea-ice that is stimulated by light.</title>
        <authorList>
            <person name="Feng S."/>
            <person name="Powell S.M."/>
            <person name="Bowman J.P."/>
        </authorList>
    </citation>
    <scope>NUCLEOTIDE SEQUENCE [LARGE SCALE GENOMIC DNA]</scope>
    <source>
        <strain evidence="2">ATCC 700755</strain>
    </source>
</reference>
<proteinExistence type="predicted"/>
<dbReference type="GO" id="GO:0005524">
    <property type="term" value="F:ATP binding"/>
    <property type="evidence" value="ECO:0007669"/>
    <property type="project" value="InterPro"/>
</dbReference>
<evidence type="ECO:0000313" key="3">
    <source>
        <dbReference type="Proteomes" id="UP000008514"/>
    </source>
</evidence>
<dbReference type="CDD" id="cd18785">
    <property type="entry name" value="SF2_C"/>
    <property type="match status" value="1"/>
</dbReference>
<dbReference type="EMBL" id="CP003879">
    <property type="protein sequence ID" value="AFU69154.1"/>
    <property type="molecule type" value="Genomic_DNA"/>
</dbReference>
<dbReference type="PANTHER" id="PTHR47396">
    <property type="entry name" value="TYPE I RESTRICTION ENZYME ECOKI R PROTEIN"/>
    <property type="match status" value="1"/>
</dbReference>
<dbReference type="REBASE" id="55926">
    <property type="entry name" value="PtoBORF2378P"/>
</dbReference>
<dbReference type="Proteomes" id="UP000008514">
    <property type="component" value="Chromosome"/>
</dbReference>
<dbReference type="InterPro" id="IPR014001">
    <property type="entry name" value="Helicase_ATP-bd"/>
</dbReference>
<dbReference type="STRING" id="313595.P700755_002377"/>